<feature type="domain" description="Histidine kinase" evidence="11">
    <location>
        <begin position="246"/>
        <end position="456"/>
    </location>
</feature>
<dbReference type="SUPFAM" id="SSF47384">
    <property type="entry name" value="Homodimeric domain of signal transducing histidine kinase"/>
    <property type="match status" value="1"/>
</dbReference>
<comment type="subcellular location">
    <subcellularLocation>
        <location evidence="2">Cell membrane</location>
    </subcellularLocation>
</comment>
<keyword evidence="14" id="KW-1185">Reference proteome</keyword>
<dbReference type="Pfam" id="PF00512">
    <property type="entry name" value="HisKA"/>
    <property type="match status" value="1"/>
</dbReference>
<evidence type="ECO:0000259" key="12">
    <source>
        <dbReference type="PROSITE" id="PS50885"/>
    </source>
</evidence>
<accession>A0A6L9S3U8</accession>
<keyword evidence="10" id="KW-0472">Membrane</keyword>
<protein>
    <recommendedName>
        <fullName evidence="3">histidine kinase</fullName>
        <ecNumber evidence="3">2.7.13.3</ecNumber>
    </recommendedName>
</protein>
<feature type="domain" description="HAMP" evidence="12">
    <location>
        <begin position="185"/>
        <end position="238"/>
    </location>
</feature>
<name>A0A6L9S3U8_9ACTN</name>
<dbReference type="SMART" id="SM00304">
    <property type="entry name" value="HAMP"/>
    <property type="match status" value="1"/>
</dbReference>
<reference evidence="13 14" key="1">
    <citation type="submission" date="2020-02" db="EMBL/GenBank/DDBJ databases">
        <authorList>
            <person name="Li X.-J."/>
            <person name="Han X.-M."/>
        </authorList>
    </citation>
    <scope>NUCLEOTIDE SEQUENCE [LARGE SCALE GENOMIC DNA]</scope>
    <source>
        <strain evidence="13 14">CCTCC AB 2017055</strain>
    </source>
</reference>
<keyword evidence="5" id="KW-0808">Transferase</keyword>
<dbReference type="EC" id="2.7.13.3" evidence="3"/>
<dbReference type="CDD" id="cd00082">
    <property type="entry name" value="HisKA"/>
    <property type="match status" value="1"/>
</dbReference>
<gene>
    <name evidence="13" type="ORF">G1H10_05965</name>
</gene>
<sequence length="474" mass="50956">MRRRLLVVYLLMAAAVLLAVAVPYAVSIATRETQAVFIDQLNDTARFASMADPALRSNETVTLQDEISRYDELFDVGAAVLDINGEVIAASRDDLPLADDEVRRRMNAGLAGERSGIEQVVWPWTTRPLVLVEPVGRGGEVIGVALTVAPTDELSGHIRNQWIVLGGVGCAAMAAASLVALGLARWTLRPVHDLDTVAHDISAGALDARVPEDEGPSELRRLAASFNAMADTVTGTLNRQKAFVSQASHQMRTPLGVLRLRLENLAEHVRPSGQREHSLTVAEINRLAQILSGLLTLARAEGTPLQLTEVDVDRLVDDRIAGWQPMASESGVLLARGARLGHRVLATDDVVGQCLDALLDNALKFTPSGGHVVVDLRRDGDTAEIHVIDEGPGLSEDEREQAGTRFWRSPDHQNTPGSGLGLAIVRELADACEGDLTLLPADTGGIDARLRLRLVVNGTTADDARAPAWHAERT</sequence>
<evidence type="ECO:0000256" key="10">
    <source>
        <dbReference type="ARBA" id="ARBA00023136"/>
    </source>
</evidence>
<dbReference type="SMART" id="SM00387">
    <property type="entry name" value="HATPase_c"/>
    <property type="match status" value="1"/>
</dbReference>
<dbReference type="EMBL" id="JAAGOA010000003">
    <property type="protein sequence ID" value="NED99708.1"/>
    <property type="molecule type" value="Genomic_DNA"/>
</dbReference>
<evidence type="ECO:0000259" key="11">
    <source>
        <dbReference type="PROSITE" id="PS50109"/>
    </source>
</evidence>
<dbReference type="Gene3D" id="3.30.565.10">
    <property type="entry name" value="Histidine kinase-like ATPase, C-terminal domain"/>
    <property type="match status" value="1"/>
</dbReference>
<dbReference type="Gene3D" id="6.10.340.10">
    <property type="match status" value="1"/>
</dbReference>
<dbReference type="InterPro" id="IPR036890">
    <property type="entry name" value="HATPase_C_sf"/>
</dbReference>
<dbReference type="CDD" id="cd00075">
    <property type="entry name" value="HATPase"/>
    <property type="match status" value="1"/>
</dbReference>
<dbReference type="PROSITE" id="PS50885">
    <property type="entry name" value="HAMP"/>
    <property type="match status" value="1"/>
</dbReference>
<evidence type="ECO:0000256" key="3">
    <source>
        <dbReference type="ARBA" id="ARBA00012438"/>
    </source>
</evidence>
<dbReference type="SUPFAM" id="SSF55874">
    <property type="entry name" value="ATPase domain of HSP90 chaperone/DNA topoisomerase II/histidine kinase"/>
    <property type="match status" value="1"/>
</dbReference>
<dbReference type="RefSeq" id="WP_163734079.1">
    <property type="nucleotide sequence ID" value="NZ_JAAGOA010000003.1"/>
</dbReference>
<dbReference type="SUPFAM" id="SSF158472">
    <property type="entry name" value="HAMP domain-like"/>
    <property type="match status" value="1"/>
</dbReference>
<keyword evidence="9" id="KW-0902">Two-component regulatory system</keyword>
<evidence type="ECO:0000256" key="6">
    <source>
        <dbReference type="ARBA" id="ARBA00022692"/>
    </source>
</evidence>
<evidence type="ECO:0000256" key="5">
    <source>
        <dbReference type="ARBA" id="ARBA00022679"/>
    </source>
</evidence>
<dbReference type="InterPro" id="IPR005467">
    <property type="entry name" value="His_kinase_dom"/>
</dbReference>
<dbReference type="GO" id="GO:0005886">
    <property type="term" value="C:plasma membrane"/>
    <property type="evidence" value="ECO:0007669"/>
    <property type="project" value="UniProtKB-SubCell"/>
</dbReference>
<evidence type="ECO:0000256" key="9">
    <source>
        <dbReference type="ARBA" id="ARBA00023012"/>
    </source>
</evidence>
<evidence type="ECO:0000256" key="2">
    <source>
        <dbReference type="ARBA" id="ARBA00004236"/>
    </source>
</evidence>
<dbReference type="SMART" id="SM00388">
    <property type="entry name" value="HisKA"/>
    <property type="match status" value="1"/>
</dbReference>
<dbReference type="Gene3D" id="1.10.287.130">
    <property type="match status" value="1"/>
</dbReference>
<dbReference type="GO" id="GO:0000155">
    <property type="term" value="F:phosphorelay sensor kinase activity"/>
    <property type="evidence" value="ECO:0007669"/>
    <property type="project" value="InterPro"/>
</dbReference>
<dbReference type="Pfam" id="PF00672">
    <property type="entry name" value="HAMP"/>
    <property type="match status" value="1"/>
</dbReference>
<evidence type="ECO:0000256" key="7">
    <source>
        <dbReference type="ARBA" id="ARBA00022777"/>
    </source>
</evidence>
<comment type="caution">
    <text evidence="13">The sequence shown here is derived from an EMBL/GenBank/DDBJ whole genome shotgun (WGS) entry which is preliminary data.</text>
</comment>
<dbReference type="Pfam" id="PF02518">
    <property type="entry name" value="HATPase_c"/>
    <property type="match status" value="1"/>
</dbReference>
<dbReference type="PROSITE" id="PS50109">
    <property type="entry name" value="HIS_KIN"/>
    <property type="match status" value="1"/>
</dbReference>
<dbReference type="PANTHER" id="PTHR45436:SF5">
    <property type="entry name" value="SENSOR HISTIDINE KINASE TRCS"/>
    <property type="match status" value="1"/>
</dbReference>
<organism evidence="13 14">
    <name type="scientific">Phytoactinopolyspora halotolerans</name>
    <dbReference type="NCBI Taxonomy" id="1981512"/>
    <lineage>
        <taxon>Bacteria</taxon>
        <taxon>Bacillati</taxon>
        <taxon>Actinomycetota</taxon>
        <taxon>Actinomycetes</taxon>
        <taxon>Jiangellales</taxon>
        <taxon>Jiangellaceae</taxon>
        <taxon>Phytoactinopolyspora</taxon>
    </lineage>
</organism>
<dbReference type="Proteomes" id="UP000475214">
    <property type="component" value="Unassembled WGS sequence"/>
</dbReference>
<dbReference type="InterPro" id="IPR004358">
    <property type="entry name" value="Sig_transdc_His_kin-like_C"/>
</dbReference>
<evidence type="ECO:0000313" key="13">
    <source>
        <dbReference type="EMBL" id="NED99708.1"/>
    </source>
</evidence>
<dbReference type="InterPro" id="IPR036097">
    <property type="entry name" value="HisK_dim/P_sf"/>
</dbReference>
<keyword evidence="7 13" id="KW-0418">Kinase</keyword>
<comment type="catalytic activity">
    <reaction evidence="1">
        <text>ATP + protein L-histidine = ADP + protein N-phospho-L-histidine.</text>
        <dbReference type="EC" id="2.7.13.3"/>
    </reaction>
</comment>
<dbReference type="CDD" id="cd06225">
    <property type="entry name" value="HAMP"/>
    <property type="match status" value="1"/>
</dbReference>
<dbReference type="PANTHER" id="PTHR45436">
    <property type="entry name" value="SENSOR HISTIDINE KINASE YKOH"/>
    <property type="match status" value="1"/>
</dbReference>
<evidence type="ECO:0000256" key="4">
    <source>
        <dbReference type="ARBA" id="ARBA00022553"/>
    </source>
</evidence>
<dbReference type="InterPro" id="IPR003661">
    <property type="entry name" value="HisK_dim/P_dom"/>
</dbReference>
<proteinExistence type="predicted"/>
<dbReference type="InterPro" id="IPR003660">
    <property type="entry name" value="HAMP_dom"/>
</dbReference>
<evidence type="ECO:0000256" key="8">
    <source>
        <dbReference type="ARBA" id="ARBA00022989"/>
    </source>
</evidence>
<keyword evidence="8" id="KW-1133">Transmembrane helix</keyword>
<dbReference type="InterPro" id="IPR050428">
    <property type="entry name" value="TCS_sensor_his_kinase"/>
</dbReference>
<evidence type="ECO:0000313" key="14">
    <source>
        <dbReference type="Proteomes" id="UP000475214"/>
    </source>
</evidence>
<evidence type="ECO:0000256" key="1">
    <source>
        <dbReference type="ARBA" id="ARBA00000085"/>
    </source>
</evidence>
<dbReference type="AlphaFoldDB" id="A0A6L9S3U8"/>
<dbReference type="InterPro" id="IPR003594">
    <property type="entry name" value="HATPase_dom"/>
</dbReference>
<dbReference type="PRINTS" id="PR00344">
    <property type="entry name" value="BCTRLSENSOR"/>
</dbReference>
<keyword evidence="4" id="KW-0597">Phosphoprotein</keyword>
<keyword evidence="6" id="KW-0812">Transmembrane</keyword>